<dbReference type="OrthoDB" id="10509585at2759"/>
<gene>
    <name evidence="1" type="ORF">PMIN01_05920</name>
</gene>
<dbReference type="AlphaFoldDB" id="A0A9P6GJA2"/>
<name>A0A9P6GJA2_9PLEO</name>
<dbReference type="Proteomes" id="UP000756921">
    <property type="component" value="Unassembled WGS sequence"/>
</dbReference>
<reference evidence="1" key="1">
    <citation type="journal article" date="2020" name="Mol. Plant Microbe Interact.">
        <title>Genome Sequence of the Biocontrol Agent Coniothyrium minitans strain Conio (IMI 134523).</title>
        <authorList>
            <person name="Patel D."/>
            <person name="Shittu T.A."/>
            <person name="Baroncelli R."/>
            <person name="Muthumeenakshi S."/>
            <person name="Osborne T.H."/>
            <person name="Janganan T.K."/>
            <person name="Sreenivasaprasad S."/>
        </authorList>
    </citation>
    <scope>NUCLEOTIDE SEQUENCE</scope>
    <source>
        <strain evidence="1">Conio</strain>
    </source>
</reference>
<dbReference type="EMBL" id="WJXW01000005">
    <property type="protein sequence ID" value="KAF9736005.1"/>
    <property type="molecule type" value="Genomic_DNA"/>
</dbReference>
<proteinExistence type="predicted"/>
<protein>
    <submittedName>
        <fullName evidence="1">Uncharacterized protein</fullName>
    </submittedName>
</protein>
<keyword evidence="2" id="KW-1185">Reference proteome</keyword>
<evidence type="ECO:0000313" key="2">
    <source>
        <dbReference type="Proteomes" id="UP000756921"/>
    </source>
</evidence>
<organism evidence="1 2">
    <name type="scientific">Paraphaeosphaeria minitans</name>
    <dbReference type="NCBI Taxonomy" id="565426"/>
    <lineage>
        <taxon>Eukaryota</taxon>
        <taxon>Fungi</taxon>
        <taxon>Dikarya</taxon>
        <taxon>Ascomycota</taxon>
        <taxon>Pezizomycotina</taxon>
        <taxon>Dothideomycetes</taxon>
        <taxon>Pleosporomycetidae</taxon>
        <taxon>Pleosporales</taxon>
        <taxon>Massarineae</taxon>
        <taxon>Didymosphaeriaceae</taxon>
        <taxon>Paraphaeosphaeria</taxon>
    </lineage>
</organism>
<sequence length="118" mass="13342">MTIGGLAIAICPSPPRTMRHRICESPCTTPPTVVSQPPARFDMHPLRQCYARTSPLPTLRMHPIRLHAWSKLLVKDAGIHCVDLTALLNRSLPITVVGERLSHEPSLRRRRRRRLASK</sequence>
<evidence type="ECO:0000313" key="1">
    <source>
        <dbReference type="EMBL" id="KAF9736005.1"/>
    </source>
</evidence>
<accession>A0A9P6GJA2</accession>
<comment type="caution">
    <text evidence="1">The sequence shown here is derived from an EMBL/GenBank/DDBJ whole genome shotgun (WGS) entry which is preliminary data.</text>
</comment>